<keyword evidence="4 11" id="KW-0964">Secreted</keyword>
<evidence type="ECO:0000256" key="10">
    <source>
        <dbReference type="ARBA" id="ARBA00023145"/>
    </source>
</evidence>
<keyword evidence="9 11" id="KW-0482">Metalloprotease</keyword>
<keyword evidence="5 11" id="KW-0645">Protease</keyword>
<evidence type="ECO:0000256" key="6">
    <source>
        <dbReference type="ARBA" id="ARBA00022723"/>
    </source>
</evidence>
<evidence type="ECO:0000256" key="1">
    <source>
        <dbReference type="ARBA" id="ARBA00001947"/>
    </source>
</evidence>
<dbReference type="GeneID" id="66078184"/>
<dbReference type="GO" id="GO:0008270">
    <property type="term" value="F:zinc ion binding"/>
    <property type="evidence" value="ECO:0007669"/>
    <property type="project" value="InterPro"/>
</dbReference>
<dbReference type="Proteomes" id="UP001049176">
    <property type="component" value="Chromosome 5"/>
</dbReference>
<dbReference type="EMBL" id="CM032185">
    <property type="protein sequence ID" value="KAG7092786.1"/>
    <property type="molecule type" value="Genomic_DNA"/>
</dbReference>
<evidence type="ECO:0000313" key="13">
    <source>
        <dbReference type="Proteomes" id="UP001049176"/>
    </source>
</evidence>
<evidence type="ECO:0000256" key="11">
    <source>
        <dbReference type="RuleBase" id="RU364017"/>
    </source>
</evidence>
<keyword evidence="10 11" id="KW-0865">Zymogen</keyword>
<evidence type="ECO:0000313" key="12">
    <source>
        <dbReference type="EMBL" id="KAG7092786.1"/>
    </source>
</evidence>
<keyword evidence="6 11" id="KW-0479">Metal-binding</keyword>
<comment type="similarity">
    <text evidence="3 11">Belongs to the peptidase M36 family.</text>
</comment>
<organism evidence="12 13">
    <name type="scientific">Marasmius oreades</name>
    <name type="common">fairy-ring Marasmius</name>
    <dbReference type="NCBI Taxonomy" id="181124"/>
    <lineage>
        <taxon>Eukaryota</taxon>
        <taxon>Fungi</taxon>
        <taxon>Dikarya</taxon>
        <taxon>Basidiomycota</taxon>
        <taxon>Agaricomycotina</taxon>
        <taxon>Agaricomycetes</taxon>
        <taxon>Agaricomycetidae</taxon>
        <taxon>Agaricales</taxon>
        <taxon>Marasmiineae</taxon>
        <taxon>Marasmiaceae</taxon>
        <taxon>Marasmius</taxon>
    </lineage>
</organism>
<dbReference type="Gene3D" id="1.10.390.10">
    <property type="entry name" value="Neutral Protease Domain 2"/>
    <property type="match status" value="1"/>
</dbReference>
<evidence type="ECO:0000256" key="4">
    <source>
        <dbReference type="ARBA" id="ARBA00022525"/>
    </source>
</evidence>
<evidence type="ECO:0000256" key="2">
    <source>
        <dbReference type="ARBA" id="ARBA00004613"/>
    </source>
</evidence>
<dbReference type="KEGG" id="more:E1B28_009108"/>
<gene>
    <name evidence="12" type="ORF">E1B28_009108</name>
</gene>
<accession>A0A9P7RZS4</accession>
<dbReference type="InterPro" id="IPR001842">
    <property type="entry name" value="Peptidase_M36"/>
</dbReference>
<comment type="subcellular location">
    <subcellularLocation>
        <location evidence="2 11">Secreted</location>
    </subcellularLocation>
</comment>
<evidence type="ECO:0000256" key="9">
    <source>
        <dbReference type="ARBA" id="ARBA00023049"/>
    </source>
</evidence>
<evidence type="ECO:0000256" key="8">
    <source>
        <dbReference type="ARBA" id="ARBA00022833"/>
    </source>
</evidence>
<dbReference type="SUPFAM" id="SSF55486">
    <property type="entry name" value="Metalloproteases ('zincins'), catalytic domain"/>
    <property type="match status" value="1"/>
</dbReference>
<dbReference type="RefSeq" id="XP_043009256.1">
    <property type="nucleotide sequence ID" value="XM_043153970.1"/>
</dbReference>
<evidence type="ECO:0000256" key="5">
    <source>
        <dbReference type="ARBA" id="ARBA00022670"/>
    </source>
</evidence>
<comment type="caution">
    <text evidence="12">The sequence shown here is derived from an EMBL/GenBank/DDBJ whole genome shotgun (WGS) entry which is preliminary data.</text>
</comment>
<keyword evidence="13" id="KW-1185">Reference proteome</keyword>
<protein>
    <recommendedName>
        <fullName evidence="11">Extracellular metalloproteinase</fullName>
        <ecNumber evidence="11">3.4.24.-</ecNumber>
    </recommendedName>
    <alternativeName>
        <fullName evidence="11">Fungalysin</fullName>
    </alternativeName>
</protein>
<dbReference type="GO" id="GO:0005615">
    <property type="term" value="C:extracellular space"/>
    <property type="evidence" value="ECO:0007669"/>
    <property type="project" value="InterPro"/>
</dbReference>
<keyword evidence="8 11" id="KW-0862">Zinc</keyword>
<evidence type="ECO:0000256" key="3">
    <source>
        <dbReference type="ARBA" id="ARBA00006006"/>
    </source>
</evidence>
<dbReference type="GO" id="GO:0006508">
    <property type="term" value="P:proteolysis"/>
    <property type="evidence" value="ECO:0007669"/>
    <property type="project" value="UniProtKB-KW"/>
</dbReference>
<dbReference type="AlphaFoldDB" id="A0A9P7RZS4"/>
<dbReference type="InterPro" id="IPR027268">
    <property type="entry name" value="Peptidase_M4/M1_CTD_sf"/>
</dbReference>
<dbReference type="EC" id="3.4.24.-" evidence="11"/>
<comment type="cofactor">
    <cofactor evidence="1 11">
        <name>Zn(2+)</name>
        <dbReference type="ChEBI" id="CHEBI:29105"/>
    </cofactor>
</comment>
<evidence type="ECO:0000256" key="7">
    <source>
        <dbReference type="ARBA" id="ARBA00022801"/>
    </source>
</evidence>
<dbReference type="GO" id="GO:0004222">
    <property type="term" value="F:metalloendopeptidase activity"/>
    <property type="evidence" value="ECO:0007669"/>
    <property type="project" value="InterPro"/>
</dbReference>
<dbReference type="InterPro" id="IPR050371">
    <property type="entry name" value="Fungal_virulence_M36"/>
</dbReference>
<dbReference type="PANTHER" id="PTHR33478:SF1">
    <property type="entry name" value="EXTRACELLULAR METALLOPROTEINASE MEP"/>
    <property type="match status" value="1"/>
</dbReference>
<keyword evidence="7 11" id="KW-0378">Hydrolase</keyword>
<dbReference type="Pfam" id="PF02128">
    <property type="entry name" value="Peptidase_M36"/>
    <property type="match status" value="1"/>
</dbReference>
<reference evidence="12" key="1">
    <citation type="journal article" date="2021" name="Genome Biol. Evol.">
        <title>The assembled and annotated genome of the fairy-ring fungus Marasmius oreades.</title>
        <authorList>
            <person name="Hiltunen M."/>
            <person name="Ament-Velasquez S.L."/>
            <person name="Johannesson H."/>
        </authorList>
    </citation>
    <scope>NUCLEOTIDE SEQUENCE</scope>
    <source>
        <strain evidence="12">03SP1</strain>
    </source>
</reference>
<proteinExistence type="inferred from homology"/>
<name>A0A9P7RZS4_9AGAR</name>
<sequence>MGGGWSDAVANWMAQTSADTKNKAALAKSTAFDHGRTLLTPQVNPLKYPDVGRRREVHQIGEVWANTLHTVYADLGTDLGFTAEAKTNPDAKEGNALFVKLMVTALATRPSSPLEMPLFKLTRTSTTVLTNVL</sequence>
<dbReference type="OrthoDB" id="3227768at2759"/>
<dbReference type="PANTHER" id="PTHR33478">
    <property type="entry name" value="EXTRACELLULAR METALLOPROTEINASE MEP"/>
    <property type="match status" value="1"/>
</dbReference>